<evidence type="ECO:0000256" key="5">
    <source>
        <dbReference type="ARBA" id="ARBA00023163"/>
    </source>
</evidence>
<dbReference type="Pfam" id="PF04082">
    <property type="entry name" value="Fungal_trans"/>
    <property type="match status" value="1"/>
</dbReference>
<evidence type="ECO:0000256" key="4">
    <source>
        <dbReference type="ARBA" id="ARBA00023125"/>
    </source>
</evidence>
<evidence type="ECO:0000256" key="1">
    <source>
        <dbReference type="ARBA" id="ARBA00004123"/>
    </source>
</evidence>
<keyword evidence="6" id="KW-0539">Nucleus</keyword>
<keyword evidence="5" id="KW-0804">Transcription</keyword>
<evidence type="ECO:0000313" key="10">
    <source>
        <dbReference type="Proteomes" id="UP001610563"/>
    </source>
</evidence>
<proteinExistence type="predicted"/>
<dbReference type="Gene3D" id="4.10.240.10">
    <property type="entry name" value="Zn(2)-C6 fungal-type DNA-binding domain"/>
    <property type="match status" value="1"/>
</dbReference>
<dbReference type="SUPFAM" id="SSF57701">
    <property type="entry name" value="Zn2/Cys6 DNA-binding domain"/>
    <property type="match status" value="1"/>
</dbReference>
<dbReference type="SMART" id="SM00906">
    <property type="entry name" value="Fungal_trans"/>
    <property type="match status" value="1"/>
</dbReference>
<reference evidence="9 10" key="1">
    <citation type="submission" date="2024-07" db="EMBL/GenBank/DDBJ databases">
        <title>Section-level genome sequencing and comparative genomics of Aspergillus sections Usti and Cavernicolus.</title>
        <authorList>
            <consortium name="Lawrence Berkeley National Laboratory"/>
            <person name="Nybo J.L."/>
            <person name="Vesth T.C."/>
            <person name="Theobald S."/>
            <person name="Frisvad J.C."/>
            <person name="Larsen T.O."/>
            <person name="Kjaerboelling I."/>
            <person name="Rothschild-Mancinelli K."/>
            <person name="Lyhne E.K."/>
            <person name="Kogle M.E."/>
            <person name="Barry K."/>
            <person name="Clum A."/>
            <person name="Na H."/>
            <person name="Ledsgaard L."/>
            <person name="Lin J."/>
            <person name="Lipzen A."/>
            <person name="Kuo A."/>
            <person name="Riley R."/>
            <person name="Mondo S."/>
            <person name="Labutti K."/>
            <person name="Haridas S."/>
            <person name="Pangalinan J."/>
            <person name="Salamov A.A."/>
            <person name="Simmons B.A."/>
            <person name="Magnuson J.K."/>
            <person name="Chen J."/>
            <person name="Drula E."/>
            <person name="Henrissat B."/>
            <person name="Wiebenga A."/>
            <person name="Lubbers R.J."/>
            <person name="Gomes A.C."/>
            <person name="Makela M.R."/>
            <person name="Stajich J."/>
            <person name="Grigoriev I.V."/>
            <person name="Mortensen U.H."/>
            <person name="De Vries R.P."/>
            <person name="Baker S.E."/>
            <person name="Andersen M.R."/>
        </authorList>
    </citation>
    <scope>NUCLEOTIDE SEQUENCE [LARGE SCALE GENOMIC DNA]</scope>
    <source>
        <strain evidence="9 10">CBS 209.92</strain>
    </source>
</reference>
<dbReference type="Proteomes" id="UP001610563">
    <property type="component" value="Unassembled WGS sequence"/>
</dbReference>
<gene>
    <name evidence="9" type="ORF">BJX66DRAFT_37095</name>
</gene>
<dbReference type="PROSITE" id="PS50048">
    <property type="entry name" value="ZN2_CY6_FUNGAL_2"/>
    <property type="match status" value="1"/>
</dbReference>
<dbReference type="SMART" id="SM00066">
    <property type="entry name" value="GAL4"/>
    <property type="match status" value="1"/>
</dbReference>
<dbReference type="InterPro" id="IPR001138">
    <property type="entry name" value="Zn2Cys6_DnaBD"/>
</dbReference>
<comment type="caution">
    <text evidence="9">The sequence shown here is derived from an EMBL/GenBank/DDBJ whole genome shotgun (WGS) entry which is preliminary data.</text>
</comment>
<keyword evidence="3" id="KW-0805">Transcription regulation</keyword>
<dbReference type="InterPro" id="IPR050987">
    <property type="entry name" value="AtrR-like"/>
</dbReference>
<protein>
    <submittedName>
        <fullName evidence="9">Fungal-specific transcription factor domain-containing protein</fullName>
    </submittedName>
</protein>
<evidence type="ECO:0000259" key="8">
    <source>
        <dbReference type="PROSITE" id="PS50048"/>
    </source>
</evidence>
<dbReference type="PANTHER" id="PTHR46910">
    <property type="entry name" value="TRANSCRIPTION FACTOR PDR1"/>
    <property type="match status" value="1"/>
</dbReference>
<evidence type="ECO:0000256" key="2">
    <source>
        <dbReference type="ARBA" id="ARBA00022723"/>
    </source>
</evidence>
<keyword evidence="2" id="KW-0479">Metal-binding</keyword>
<dbReference type="InterPro" id="IPR036864">
    <property type="entry name" value="Zn2-C6_fun-type_DNA-bd_sf"/>
</dbReference>
<dbReference type="PANTHER" id="PTHR46910:SF3">
    <property type="entry name" value="HALOTOLERANCE PROTEIN 9-RELATED"/>
    <property type="match status" value="1"/>
</dbReference>
<evidence type="ECO:0000256" key="7">
    <source>
        <dbReference type="SAM" id="Coils"/>
    </source>
</evidence>
<dbReference type="CDD" id="cd00067">
    <property type="entry name" value="GAL4"/>
    <property type="match status" value="1"/>
</dbReference>
<name>A0ABR4FSN3_9EURO</name>
<evidence type="ECO:0000313" key="9">
    <source>
        <dbReference type="EMBL" id="KAL2786242.1"/>
    </source>
</evidence>
<dbReference type="PROSITE" id="PS00463">
    <property type="entry name" value="ZN2_CY6_FUNGAL_1"/>
    <property type="match status" value="1"/>
</dbReference>
<feature type="domain" description="Zn(2)-C6 fungal-type" evidence="8">
    <location>
        <begin position="15"/>
        <end position="43"/>
    </location>
</feature>
<comment type="subcellular location">
    <subcellularLocation>
        <location evidence="1">Nucleus</location>
    </subcellularLocation>
</comment>
<keyword evidence="7" id="KW-0175">Coiled coil</keyword>
<sequence length="729" mass="80927">MDTSPVHPPRRLGQACDRCRKKKIECDGELPRCRNCTRAGKPCEASAPLQRNTRVRGSVRIVVLLLDGLAHGNRFVIDDRHVQDLQSQLLECQRALQAERETNSLLRRQLARQENQPVSVDSIPAGASTYQGDRSTLLNPPSALGGPKLISDDSSHIIKHMGRLVQDVTGVSRFAGSTTGVHFILTVEDTCKQTLYLTESFPDSCYSLYLAGPAIGANKPTSFANLDGYYQICDLSSREIIEVLSHPFDFYINQIDEFLGRWEAFCPVLARKQLIDAVHKIVQAVQDNATVDVSDSSTLCILLSIMSINNLGQPLHDQVNHVIGQLGSPISMFDSLQSRLVARGDLHSLQGLVLLAFYYQLTGQSLGLIKLNGSMVRIAQSLGLHRHARRFRMNIGEVEVRKRLWWWVYIFDRVTAVVHGLPPLISDADVDNELPTDCHIGDFAATELLHPLPGQTTPVSFFNHYATLSKKMSSILDLLYTTTQRRQGVAKIERLDRDIKVWSQNLGLDEDDPEPDSHSHAVTGGCGALLLDLRLLSRFCIILIHRPGLTFDDRTSAFADCLGACVTASTELIRLLGLPDLGHSFLSFCPIGPGLIFQCALMHIFYQCKSRTLNLMGSPTLQESTDLILYVITILEKCHRNPRTPHSAEAIQEGCQTRSIDSAIAVLRNMILLLQPDNSEFFSWSTGPLLPSSPYTLPSSSLYDLNYMTAMDWAQDISDTFGHMPDLGG</sequence>
<evidence type="ECO:0000256" key="6">
    <source>
        <dbReference type="ARBA" id="ARBA00023242"/>
    </source>
</evidence>
<accession>A0ABR4FSN3</accession>
<feature type="coiled-coil region" evidence="7">
    <location>
        <begin position="82"/>
        <end position="116"/>
    </location>
</feature>
<dbReference type="EMBL" id="JBFTWV010000122">
    <property type="protein sequence ID" value="KAL2786242.1"/>
    <property type="molecule type" value="Genomic_DNA"/>
</dbReference>
<evidence type="ECO:0000256" key="3">
    <source>
        <dbReference type="ARBA" id="ARBA00023015"/>
    </source>
</evidence>
<dbReference type="InterPro" id="IPR007219">
    <property type="entry name" value="XnlR_reg_dom"/>
</dbReference>
<dbReference type="CDD" id="cd12148">
    <property type="entry name" value="fungal_TF_MHR"/>
    <property type="match status" value="1"/>
</dbReference>
<organism evidence="9 10">
    <name type="scientific">Aspergillus keveii</name>
    <dbReference type="NCBI Taxonomy" id="714993"/>
    <lineage>
        <taxon>Eukaryota</taxon>
        <taxon>Fungi</taxon>
        <taxon>Dikarya</taxon>
        <taxon>Ascomycota</taxon>
        <taxon>Pezizomycotina</taxon>
        <taxon>Eurotiomycetes</taxon>
        <taxon>Eurotiomycetidae</taxon>
        <taxon>Eurotiales</taxon>
        <taxon>Aspergillaceae</taxon>
        <taxon>Aspergillus</taxon>
        <taxon>Aspergillus subgen. Nidulantes</taxon>
    </lineage>
</organism>
<keyword evidence="4" id="KW-0238">DNA-binding</keyword>
<keyword evidence="10" id="KW-1185">Reference proteome</keyword>
<dbReference type="Pfam" id="PF00172">
    <property type="entry name" value="Zn_clus"/>
    <property type="match status" value="1"/>
</dbReference>